<accession>E8V5T3</accession>
<evidence type="ECO:0000313" key="3">
    <source>
        <dbReference type="Proteomes" id="UP000006844"/>
    </source>
</evidence>
<feature type="signal peptide" evidence="1">
    <location>
        <begin position="1"/>
        <end position="31"/>
    </location>
</feature>
<dbReference type="EMBL" id="CP002467">
    <property type="protein sequence ID" value="ADV82692.1"/>
    <property type="molecule type" value="Genomic_DNA"/>
</dbReference>
<evidence type="ECO:0000256" key="1">
    <source>
        <dbReference type="SAM" id="SignalP"/>
    </source>
</evidence>
<dbReference type="eggNOG" id="ENOG50335E2">
    <property type="taxonomic scope" value="Bacteria"/>
</dbReference>
<protein>
    <recommendedName>
        <fullName evidence="4">DUF5667 domain-containing protein</fullName>
    </recommendedName>
</protein>
<keyword evidence="1" id="KW-0732">Signal</keyword>
<name>E8V5T3_TERSS</name>
<feature type="chain" id="PRO_5003229231" description="DUF5667 domain-containing protein" evidence="1">
    <location>
        <begin position="32"/>
        <end position="159"/>
    </location>
</feature>
<proteinExistence type="predicted"/>
<gene>
    <name evidence="2" type="ordered locus">AciPR4_1886</name>
</gene>
<sequence>MQVAVAKPVPHFPLQLLCMTVLAAASMPCHAAIDLTPDARLVADLEVRAVQANPREKPYLYTELADKLTLMASRQIQNGDLDQASVTLEKVEACSARIESEISDKSKGMKKAEMLMHATGRRLSDMLRASPSDIKPRLQATLKRLNDAQNSLLSKMFEH</sequence>
<dbReference type="Proteomes" id="UP000006844">
    <property type="component" value="Chromosome"/>
</dbReference>
<dbReference type="HOGENOM" id="CLU_1659875_0_0_0"/>
<evidence type="ECO:0008006" key="4">
    <source>
        <dbReference type="Google" id="ProtNLM"/>
    </source>
</evidence>
<reference evidence="2 3" key="1">
    <citation type="journal article" date="2012" name="Stand. Genomic Sci.">
        <title>Complete genome sequence of Terriglobus saanensis type strain SP1PR4(T), an Acidobacteria from tundra soil.</title>
        <authorList>
            <person name="Rawat S.R."/>
            <person name="Mannisto M.K."/>
            <person name="Starovoytov V."/>
            <person name="Goodwin L."/>
            <person name="Nolan M."/>
            <person name="Hauser L."/>
            <person name="Land M."/>
            <person name="Davenport K.W."/>
            <person name="Woyke T."/>
            <person name="Haggblom M.M."/>
        </authorList>
    </citation>
    <scope>NUCLEOTIDE SEQUENCE</scope>
    <source>
        <strain evidence="3">ATCC BAA-1853 / DSM 23119 / SP1PR4</strain>
    </source>
</reference>
<dbReference type="KEGG" id="tsa:AciPR4_1886"/>
<keyword evidence="3" id="KW-1185">Reference proteome</keyword>
<dbReference type="STRING" id="401053.AciPR4_1886"/>
<evidence type="ECO:0000313" key="2">
    <source>
        <dbReference type="EMBL" id="ADV82692.1"/>
    </source>
</evidence>
<dbReference type="RefSeq" id="WP_013568425.1">
    <property type="nucleotide sequence ID" value="NC_014963.1"/>
</dbReference>
<dbReference type="AlphaFoldDB" id="E8V5T3"/>
<organism evidence="2 3">
    <name type="scientific">Terriglobus saanensis (strain ATCC BAA-1853 / DSM 23119 / SP1PR4)</name>
    <dbReference type="NCBI Taxonomy" id="401053"/>
    <lineage>
        <taxon>Bacteria</taxon>
        <taxon>Pseudomonadati</taxon>
        <taxon>Acidobacteriota</taxon>
        <taxon>Terriglobia</taxon>
        <taxon>Terriglobales</taxon>
        <taxon>Acidobacteriaceae</taxon>
        <taxon>Terriglobus</taxon>
    </lineage>
</organism>